<dbReference type="PANTHER" id="PTHR31645">
    <property type="entry name" value="OLIGOPEPTIDE TRANSPORTER YGL114W-RELATED"/>
    <property type="match status" value="1"/>
</dbReference>
<dbReference type="InterPro" id="IPR045035">
    <property type="entry name" value="YSL-like"/>
</dbReference>
<keyword evidence="10" id="KW-1185">Reference proteome</keyword>
<dbReference type="NCBIfam" id="TIGR00728">
    <property type="entry name" value="OPT_sfam"/>
    <property type="match status" value="1"/>
</dbReference>
<feature type="transmembrane region" description="Helical" evidence="8">
    <location>
        <begin position="493"/>
        <end position="515"/>
    </location>
</feature>
<feature type="transmembrane region" description="Helical" evidence="8">
    <location>
        <begin position="117"/>
        <end position="136"/>
    </location>
</feature>
<keyword evidence="5 8" id="KW-1133">Transmembrane helix</keyword>
<evidence type="ECO:0000256" key="3">
    <source>
        <dbReference type="ARBA" id="ARBA00022448"/>
    </source>
</evidence>
<keyword evidence="4 8" id="KW-0812">Transmembrane</keyword>
<protein>
    <recommendedName>
        <fullName evidence="11">Oligopeptide transporter</fullName>
    </recommendedName>
</protein>
<evidence type="ECO:0000256" key="1">
    <source>
        <dbReference type="ARBA" id="ARBA00004141"/>
    </source>
</evidence>
<feature type="transmembrane region" description="Helical" evidence="8">
    <location>
        <begin position="196"/>
        <end position="214"/>
    </location>
</feature>
<organism evidence="9 10">
    <name type="scientific">Coleophoma cylindrospora</name>
    <dbReference type="NCBI Taxonomy" id="1849047"/>
    <lineage>
        <taxon>Eukaryota</taxon>
        <taxon>Fungi</taxon>
        <taxon>Dikarya</taxon>
        <taxon>Ascomycota</taxon>
        <taxon>Pezizomycotina</taxon>
        <taxon>Leotiomycetes</taxon>
        <taxon>Helotiales</taxon>
        <taxon>Dermateaceae</taxon>
        <taxon>Coleophoma</taxon>
    </lineage>
</organism>
<evidence type="ECO:0000313" key="9">
    <source>
        <dbReference type="EMBL" id="RDW67633.1"/>
    </source>
</evidence>
<dbReference type="Pfam" id="PF03169">
    <property type="entry name" value="OPT"/>
    <property type="match status" value="1"/>
</dbReference>
<feature type="transmembrane region" description="Helical" evidence="8">
    <location>
        <begin position="259"/>
        <end position="292"/>
    </location>
</feature>
<comment type="subcellular location">
    <subcellularLocation>
        <location evidence="1">Membrane</location>
        <topology evidence="1">Multi-pass membrane protein</topology>
    </subcellularLocation>
</comment>
<evidence type="ECO:0000313" key="10">
    <source>
        <dbReference type="Proteomes" id="UP000256645"/>
    </source>
</evidence>
<evidence type="ECO:0000256" key="4">
    <source>
        <dbReference type="ARBA" id="ARBA00022692"/>
    </source>
</evidence>
<feature type="transmembrane region" description="Helical" evidence="8">
    <location>
        <begin position="386"/>
        <end position="405"/>
    </location>
</feature>
<keyword evidence="3" id="KW-0813">Transport</keyword>
<name>A0A3D8R0Q9_9HELO</name>
<dbReference type="OrthoDB" id="77405at2759"/>
<comment type="caution">
    <text evidence="9">The sequence shown here is derived from an EMBL/GenBank/DDBJ whole genome shotgun (WGS) entry which is preliminary data.</text>
</comment>
<dbReference type="STRING" id="1849047.A0A3D8R0Q9"/>
<dbReference type="EMBL" id="PDLM01000010">
    <property type="protein sequence ID" value="RDW67633.1"/>
    <property type="molecule type" value="Genomic_DNA"/>
</dbReference>
<sequence>MADSEKVAHVSATPEMASTGNEKTPHVTEHEPYDATALNVNIGEFPLHPLPRGDHDQTSLKEELLQEEKDDLYVPFKISEDVAEEPNILTIRAVITGMVLGSLVCASNLYLGLKTGFTFSSSMFGAIFGYGIVKLLSKFTPNVPILGGTFGPQENTIIQAAAVGAGGTAGLFVAGLPAMYQLDLLGINPKADIGKIFTITLVCSFFGIFFVTPLRKFFVIQVARELKLLFPTPTATAVTIRSMHVAGTGSREAMSKLKALSIAFGVAIVQRVASYYAVGILYDWHVFTWFYIWSGYSNWALNIENWGWYMEWTPAFIGSGMLIGLNSALSMFGGSFLAWGLIGPVLVHYGTCIGVPLAPDDPKWSGLMSFVSLKHLGQTAPSPRYWLLWPGVMIMVCSSMAELFIQYKIIWIALKSLFHQTCIALNARAQKRGKPIKFFEKHGKETRKHKDIVQDPAKPEDQVPDWMWILGLVVVIVLAMIICQLQWQMHPGLTILACVLGFLFAFLSIQIGAVTDQTPLTASSKASQLVFGGATSGHGYTVQHAQKLNLIAGCIASGSADVASSLTGDFRTGFLLRTPPLKQFYAQALGTFVSVWLAPGLFVLFTSAYPCIIHPDLYDSCAFAAPSVGAWAAVAQAVTNPHVHIPLTSGIFAIVMGVVSIIQVVVRHYYLIGAREKYRAYLPNWGAIALSFVIPVPVFTNAALLGALIAACWIKFRPQSWEIYGYAVAAGMIAGEGMGGVVGACLQLGGVIEGYATNVGCPANSC</sequence>
<feature type="transmembrane region" description="Helical" evidence="8">
    <location>
        <begin position="466"/>
        <end position="487"/>
    </location>
</feature>
<dbReference type="AlphaFoldDB" id="A0A3D8R0Q9"/>
<feature type="transmembrane region" description="Helical" evidence="8">
    <location>
        <begin position="312"/>
        <end position="329"/>
    </location>
</feature>
<evidence type="ECO:0000256" key="5">
    <source>
        <dbReference type="ARBA" id="ARBA00022989"/>
    </source>
</evidence>
<dbReference type="InterPro" id="IPR004813">
    <property type="entry name" value="OPT"/>
</dbReference>
<dbReference type="Proteomes" id="UP000256645">
    <property type="component" value="Unassembled WGS sequence"/>
</dbReference>
<comment type="similarity">
    <text evidence="2">Belongs to the oligopeptide OPT transporter family.</text>
</comment>
<dbReference type="GO" id="GO:0035673">
    <property type="term" value="F:oligopeptide transmembrane transporter activity"/>
    <property type="evidence" value="ECO:0007669"/>
    <property type="project" value="InterPro"/>
</dbReference>
<dbReference type="PANTHER" id="PTHR31645:SF3">
    <property type="entry name" value="OLIGOPEPTIDE TRANSPORTER"/>
    <property type="match status" value="1"/>
</dbReference>
<keyword evidence="6 8" id="KW-0472">Membrane</keyword>
<evidence type="ECO:0000256" key="2">
    <source>
        <dbReference type="ARBA" id="ARBA00008807"/>
    </source>
</evidence>
<reference evidence="9 10" key="1">
    <citation type="journal article" date="2018" name="IMA Fungus">
        <title>IMA Genome-F 9: Draft genome sequence of Annulohypoxylon stygium, Aspergillus mulundensis, Berkeleyomyces basicola (syn. Thielaviopsis basicola), Ceratocystis smalleyi, two Cercospora beticola strains, Coleophoma cylindrospora, Fusarium fracticaudum, Phialophora cf. hyalina, and Morchella septimelata.</title>
        <authorList>
            <person name="Wingfield B.D."/>
            <person name="Bills G.F."/>
            <person name="Dong Y."/>
            <person name="Huang W."/>
            <person name="Nel W.J."/>
            <person name="Swalarsk-Parry B.S."/>
            <person name="Vaghefi N."/>
            <person name="Wilken P.M."/>
            <person name="An Z."/>
            <person name="de Beer Z.W."/>
            <person name="De Vos L."/>
            <person name="Chen L."/>
            <person name="Duong T.A."/>
            <person name="Gao Y."/>
            <person name="Hammerbacher A."/>
            <person name="Kikkert J.R."/>
            <person name="Li Y."/>
            <person name="Li H."/>
            <person name="Li K."/>
            <person name="Li Q."/>
            <person name="Liu X."/>
            <person name="Ma X."/>
            <person name="Naidoo K."/>
            <person name="Pethybridge S.J."/>
            <person name="Sun J."/>
            <person name="Steenkamp E.T."/>
            <person name="van der Nest M.A."/>
            <person name="van Wyk S."/>
            <person name="Wingfield M.J."/>
            <person name="Xiong C."/>
            <person name="Yue Q."/>
            <person name="Zhang X."/>
        </authorList>
    </citation>
    <scope>NUCLEOTIDE SEQUENCE [LARGE SCALE GENOMIC DNA]</scope>
    <source>
        <strain evidence="9 10">BP6252</strain>
    </source>
</reference>
<feature type="transmembrane region" description="Helical" evidence="8">
    <location>
        <begin position="89"/>
        <end position="111"/>
    </location>
</feature>
<feature type="region of interest" description="Disordered" evidence="7">
    <location>
        <begin position="1"/>
        <end position="27"/>
    </location>
</feature>
<dbReference type="GO" id="GO:0000329">
    <property type="term" value="C:fungal-type vacuole membrane"/>
    <property type="evidence" value="ECO:0007669"/>
    <property type="project" value="TreeGrafter"/>
</dbReference>
<feature type="transmembrane region" description="Helical" evidence="8">
    <location>
        <begin position="686"/>
        <end position="714"/>
    </location>
</feature>
<feature type="transmembrane region" description="Helical" evidence="8">
    <location>
        <begin position="336"/>
        <end position="358"/>
    </location>
</feature>
<feature type="transmembrane region" description="Helical" evidence="8">
    <location>
        <begin position="645"/>
        <end position="666"/>
    </location>
</feature>
<evidence type="ECO:0000256" key="7">
    <source>
        <dbReference type="SAM" id="MobiDB-lite"/>
    </source>
</evidence>
<feature type="transmembrane region" description="Helical" evidence="8">
    <location>
        <begin position="157"/>
        <end position="176"/>
    </location>
</feature>
<evidence type="ECO:0008006" key="11">
    <source>
        <dbReference type="Google" id="ProtNLM"/>
    </source>
</evidence>
<feature type="transmembrane region" description="Helical" evidence="8">
    <location>
        <begin position="584"/>
        <end position="605"/>
    </location>
</feature>
<proteinExistence type="inferred from homology"/>
<accession>A0A3D8R0Q9</accession>
<evidence type="ECO:0000256" key="8">
    <source>
        <dbReference type="SAM" id="Phobius"/>
    </source>
</evidence>
<evidence type="ECO:0000256" key="6">
    <source>
        <dbReference type="ARBA" id="ARBA00023136"/>
    </source>
</evidence>
<gene>
    <name evidence="9" type="ORF">BP6252_09029</name>
</gene>